<evidence type="ECO:0000256" key="2">
    <source>
        <dbReference type="ARBA" id="ARBA00022692"/>
    </source>
</evidence>
<feature type="transmembrane region" description="Helical" evidence="5">
    <location>
        <begin position="366"/>
        <end position="386"/>
    </location>
</feature>
<feature type="domain" description="Major facilitator superfamily (MFS) profile" evidence="6">
    <location>
        <begin position="213"/>
        <end position="392"/>
    </location>
</feature>
<dbReference type="PANTHER" id="PTHR23514:SF13">
    <property type="entry name" value="INNER MEMBRANE PROTEIN YBJJ"/>
    <property type="match status" value="1"/>
</dbReference>
<dbReference type="InterPro" id="IPR051788">
    <property type="entry name" value="MFS_Transporter"/>
</dbReference>
<dbReference type="GO" id="GO:0022857">
    <property type="term" value="F:transmembrane transporter activity"/>
    <property type="evidence" value="ECO:0007669"/>
    <property type="project" value="InterPro"/>
</dbReference>
<dbReference type="Proteomes" id="UP000190150">
    <property type="component" value="Unassembled WGS sequence"/>
</dbReference>
<feature type="transmembrane region" description="Helical" evidence="5">
    <location>
        <begin position="249"/>
        <end position="268"/>
    </location>
</feature>
<dbReference type="CDD" id="cd17393">
    <property type="entry name" value="MFS_MosC_like"/>
    <property type="match status" value="1"/>
</dbReference>
<feature type="transmembrane region" description="Helical" evidence="5">
    <location>
        <begin position="85"/>
        <end position="102"/>
    </location>
</feature>
<evidence type="ECO:0000313" key="7">
    <source>
        <dbReference type="EMBL" id="SKC04441.1"/>
    </source>
</evidence>
<dbReference type="EMBL" id="FUZF01000022">
    <property type="protein sequence ID" value="SKC04441.1"/>
    <property type="molecule type" value="Genomic_DNA"/>
</dbReference>
<dbReference type="InterPro" id="IPR020846">
    <property type="entry name" value="MFS_dom"/>
</dbReference>
<accession>A0A1T5G7Y9</accession>
<evidence type="ECO:0000256" key="5">
    <source>
        <dbReference type="SAM" id="Phobius"/>
    </source>
</evidence>
<dbReference type="Pfam" id="PF07690">
    <property type="entry name" value="MFS_1"/>
    <property type="match status" value="1"/>
</dbReference>
<feature type="transmembrane region" description="Helical" evidence="5">
    <location>
        <begin position="21"/>
        <end position="41"/>
    </location>
</feature>
<dbReference type="PANTHER" id="PTHR23514">
    <property type="entry name" value="BYPASS OF STOP CODON PROTEIN 6"/>
    <property type="match status" value="1"/>
</dbReference>
<dbReference type="PROSITE" id="PS50850">
    <property type="entry name" value="MFS"/>
    <property type="match status" value="1"/>
</dbReference>
<dbReference type="OrthoDB" id="9809599at2"/>
<keyword evidence="8" id="KW-1185">Reference proteome</keyword>
<evidence type="ECO:0000256" key="4">
    <source>
        <dbReference type="ARBA" id="ARBA00023136"/>
    </source>
</evidence>
<protein>
    <submittedName>
        <fullName evidence="7">Fucose permease</fullName>
    </submittedName>
</protein>
<evidence type="ECO:0000259" key="6">
    <source>
        <dbReference type="PROSITE" id="PS50850"/>
    </source>
</evidence>
<reference evidence="8" key="1">
    <citation type="submission" date="2017-02" db="EMBL/GenBank/DDBJ databases">
        <authorList>
            <person name="Varghese N."/>
            <person name="Submissions S."/>
        </authorList>
    </citation>
    <scope>NUCLEOTIDE SEQUENCE [LARGE SCALE GENOMIC DNA]</scope>
    <source>
        <strain evidence="8">DSM 24091</strain>
    </source>
</reference>
<dbReference type="InterPro" id="IPR036259">
    <property type="entry name" value="MFS_trans_sf"/>
</dbReference>
<organism evidence="7 8">
    <name type="scientific">Sphingobacterium nematocida</name>
    <dbReference type="NCBI Taxonomy" id="1513896"/>
    <lineage>
        <taxon>Bacteria</taxon>
        <taxon>Pseudomonadati</taxon>
        <taxon>Bacteroidota</taxon>
        <taxon>Sphingobacteriia</taxon>
        <taxon>Sphingobacteriales</taxon>
        <taxon>Sphingobacteriaceae</taxon>
        <taxon>Sphingobacterium</taxon>
    </lineage>
</organism>
<feature type="transmembrane region" description="Helical" evidence="5">
    <location>
        <begin position="53"/>
        <end position="73"/>
    </location>
</feature>
<evidence type="ECO:0000313" key="8">
    <source>
        <dbReference type="Proteomes" id="UP000190150"/>
    </source>
</evidence>
<proteinExistence type="predicted"/>
<gene>
    <name evidence="7" type="ORF">SAMN05660841_03833</name>
</gene>
<dbReference type="InterPro" id="IPR011701">
    <property type="entry name" value="MFS"/>
</dbReference>
<keyword evidence="2 5" id="KW-0812">Transmembrane</keyword>
<keyword evidence="4 5" id="KW-0472">Membrane</keyword>
<evidence type="ECO:0000256" key="1">
    <source>
        <dbReference type="ARBA" id="ARBA00004141"/>
    </source>
</evidence>
<evidence type="ECO:0000256" key="3">
    <source>
        <dbReference type="ARBA" id="ARBA00022989"/>
    </source>
</evidence>
<feature type="transmembrane region" description="Helical" evidence="5">
    <location>
        <begin position="108"/>
        <end position="127"/>
    </location>
</feature>
<dbReference type="SUPFAM" id="SSF103473">
    <property type="entry name" value="MFS general substrate transporter"/>
    <property type="match status" value="1"/>
</dbReference>
<dbReference type="STRING" id="1513896.SAMN05660841_03833"/>
<dbReference type="RefSeq" id="WP_079645481.1">
    <property type="nucleotide sequence ID" value="NZ_FUZF01000022.1"/>
</dbReference>
<comment type="subcellular location">
    <subcellularLocation>
        <location evidence="1">Membrane</location>
        <topology evidence="1">Multi-pass membrane protein</topology>
    </subcellularLocation>
</comment>
<feature type="transmembrane region" description="Helical" evidence="5">
    <location>
        <begin position="171"/>
        <end position="188"/>
    </location>
</feature>
<sequence>MSTIVLGSTDNLSASKRRIRIAVSLFYFCQGIAFASWASRIPIIKAQLQLTEAQLGTILLMLPIGQLVTMALSGRLVSRYGSHRILPITAIVYGMILCGIAFATDAWQLGACLFLFGVIGNMCNISVNTQGVLAESLYNKPIMASFHGVWSLAGFAGALLGLLTLNISLSTLPHFIIIFFLIVVNVLVNRRHLAPPNEQNIERTSSSFKPDKILISLGIVGFCSMATEGAMFDWSGVYFQDIVLAPESLIMLGYASFMIMMATGRFIGDKIIQKIGRQRTLQFSGVLMSLGMMLSVAFPSIFCSTIGFMLVGLGVSCNVPTVYSIAGKHTKIPSGVALAMVSSISYLGFLMGPPLIGYIAELFSLRYSYAVFSLFGLLLLAMTSYLKVFREN</sequence>
<name>A0A1T5G7Y9_9SPHI</name>
<dbReference type="Gene3D" id="1.20.1250.20">
    <property type="entry name" value="MFS general substrate transporter like domains"/>
    <property type="match status" value="1"/>
</dbReference>
<feature type="transmembrane region" description="Helical" evidence="5">
    <location>
        <begin position="213"/>
        <end position="237"/>
    </location>
</feature>
<keyword evidence="3 5" id="KW-1133">Transmembrane helix</keyword>
<feature type="transmembrane region" description="Helical" evidence="5">
    <location>
        <begin position="338"/>
        <end position="360"/>
    </location>
</feature>
<feature type="transmembrane region" description="Helical" evidence="5">
    <location>
        <begin position="148"/>
        <end position="165"/>
    </location>
</feature>
<dbReference type="GO" id="GO:0016020">
    <property type="term" value="C:membrane"/>
    <property type="evidence" value="ECO:0007669"/>
    <property type="project" value="UniProtKB-SubCell"/>
</dbReference>
<feature type="transmembrane region" description="Helical" evidence="5">
    <location>
        <begin position="308"/>
        <end position="326"/>
    </location>
</feature>
<dbReference type="AlphaFoldDB" id="A0A1T5G7Y9"/>
<feature type="transmembrane region" description="Helical" evidence="5">
    <location>
        <begin position="280"/>
        <end position="302"/>
    </location>
</feature>